<accession>A0ABQ5JTM6</accession>
<dbReference type="EMBL" id="BQXS01011780">
    <property type="protein sequence ID" value="GKT16696.1"/>
    <property type="molecule type" value="Genomic_DNA"/>
</dbReference>
<keyword evidence="2" id="KW-0547">Nucleotide-binding</keyword>
<dbReference type="Proteomes" id="UP001057375">
    <property type="component" value="Unassembled WGS sequence"/>
</dbReference>
<dbReference type="SUPFAM" id="SSF52540">
    <property type="entry name" value="P-loop containing nucleoside triphosphate hydrolases"/>
    <property type="match status" value="1"/>
</dbReference>
<comment type="caution">
    <text evidence="6">The sequence shown here is derived from an EMBL/GenBank/DDBJ whole genome shotgun (WGS) entry which is preliminary data.</text>
</comment>
<dbReference type="PANTHER" id="PTHR18937">
    <property type="entry name" value="STRUCTURAL MAINTENANCE OF CHROMOSOMES SMC FAMILY MEMBER"/>
    <property type="match status" value="1"/>
</dbReference>
<keyword evidence="3" id="KW-0067">ATP-binding</keyword>
<protein>
    <recommendedName>
        <fullName evidence="5">RecF/RecN/SMC N-terminal domain-containing protein</fullName>
    </recommendedName>
</protein>
<dbReference type="InterPro" id="IPR003395">
    <property type="entry name" value="RecF/RecN/SMC_N"/>
</dbReference>
<evidence type="ECO:0000259" key="5">
    <source>
        <dbReference type="Pfam" id="PF02463"/>
    </source>
</evidence>
<evidence type="ECO:0000313" key="7">
    <source>
        <dbReference type="Proteomes" id="UP001057375"/>
    </source>
</evidence>
<comment type="subcellular location">
    <subcellularLocation>
        <location evidence="1">Nucleus</location>
    </subcellularLocation>
</comment>
<dbReference type="PANTHER" id="PTHR18937:SF172">
    <property type="entry name" value="STRUCTURAL MAINTENANCE OF CHROMOSOMES PROTEIN"/>
    <property type="match status" value="1"/>
</dbReference>
<evidence type="ECO:0000256" key="2">
    <source>
        <dbReference type="ARBA" id="ARBA00022741"/>
    </source>
</evidence>
<reference evidence="6" key="1">
    <citation type="submission" date="2022-03" db="EMBL/GenBank/DDBJ databases">
        <title>Draft genome sequence of Aduncisulcus paluster, a free-living microaerophilic Fornicata.</title>
        <authorList>
            <person name="Yuyama I."/>
            <person name="Kume K."/>
            <person name="Tamura T."/>
            <person name="Inagaki Y."/>
            <person name="Hashimoto T."/>
        </authorList>
    </citation>
    <scope>NUCLEOTIDE SEQUENCE</scope>
    <source>
        <strain evidence="6">NY0171</strain>
    </source>
</reference>
<dbReference type="Gene3D" id="3.40.50.300">
    <property type="entry name" value="P-loop containing nucleotide triphosphate hydrolases"/>
    <property type="match status" value="1"/>
</dbReference>
<sequence length="178" mass="19940">MKRHDEFMCGFVSVCEKLRLLYETLAVGGSASLELVSSSDPFAGGIKFSVMPPRKRWKNISDLSGGEKTLASLALVFALHHFKPTPIYVLDEIDAALDFRNVAIVANYVKEQALGCQFIVISLRNNMFELADCLVGIYKTFNNSKTVRIETKKIAELALRKIEGKPQRIAQGRKEEEE</sequence>
<organism evidence="6 7">
    <name type="scientific">Aduncisulcus paluster</name>
    <dbReference type="NCBI Taxonomy" id="2918883"/>
    <lineage>
        <taxon>Eukaryota</taxon>
        <taxon>Metamonada</taxon>
        <taxon>Carpediemonas-like organisms</taxon>
        <taxon>Aduncisulcus</taxon>
    </lineage>
</organism>
<keyword evidence="7" id="KW-1185">Reference proteome</keyword>
<evidence type="ECO:0000313" key="6">
    <source>
        <dbReference type="EMBL" id="GKT16696.1"/>
    </source>
</evidence>
<evidence type="ECO:0000256" key="3">
    <source>
        <dbReference type="ARBA" id="ARBA00022840"/>
    </source>
</evidence>
<dbReference type="InterPro" id="IPR027417">
    <property type="entry name" value="P-loop_NTPase"/>
</dbReference>
<evidence type="ECO:0000256" key="4">
    <source>
        <dbReference type="ARBA" id="ARBA00023242"/>
    </source>
</evidence>
<dbReference type="Pfam" id="PF02463">
    <property type="entry name" value="SMC_N"/>
    <property type="match status" value="1"/>
</dbReference>
<keyword evidence="4" id="KW-0539">Nucleus</keyword>
<evidence type="ECO:0000256" key="1">
    <source>
        <dbReference type="ARBA" id="ARBA00004123"/>
    </source>
</evidence>
<name>A0ABQ5JTM6_9EUKA</name>
<gene>
    <name evidence="6" type="ORF">ADUPG1_010970</name>
</gene>
<feature type="domain" description="RecF/RecN/SMC N-terminal" evidence="5">
    <location>
        <begin position="62"/>
        <end position="142"/>
    </location>
</feature>
<proteinExistence type="predicted"/>